<evidence type="ECO:0008006" key="4">
    <source>
        <dbReference type="Google" id="ProtNLM"/>
    </source>
</evidence>
<evidence type="ECO:0000256" key="1">
    <source>
        <dbReference type="SAM" id="SignalP"/>
    </source>
</evidence>
<feature type="chain" id="PRO_5017294866" description="Lipoprotein" evidence="1">
    <location>
        <begin position="25"/>
        <end position="269"/>
    </location>
</feature>
<organism evidence="2 3">
    <name type="scientific">Aurantiacibacter xanthus</name>
    <dbReference type="NCBI Taxonomy" id="1784712"/>
    <lineage>
        <taxon>Bacteria</taxon>
        <taxon>Pseudomonadati</taxon>
        <taxon>Pseudomonadota</taxon>
        <taxon>Alphaproteobacteria</taxon>
        <taxon>Sphingomonadales</taxon>
        <taxon>Erythrobacteraceae</taxon>
        <taxon>Aurantiacibacter</taxon>
    </lineage>
</organism>
<dbReference type="PROSITE" id="PS51257">
    <property type="entry name" value="PROKAR_LIPOPROTEIN"/>
    <property type="match status" value="1"/>
</dbReference>
<evidence type="ECO:0000313" key="2">
    <source>
        <dbReference type="EMBL" id="RIV82589.1"/>
    </source>
</evidence>
<feature type="signal peptide" evidence="1">
    <location>
        <begin position="1"/>
        <end position="24"/>
    </location>
</feature>
<dbReference type="OrthoDB" id="7054794at2"/>
<dbReference type="EMBL" id="QXFM01000117">
    <property type="protein sequence ID" value="RIV82589.1"/>
    <property type="molecule type" value="Genomic_DNA"/>
</dbReference>
<dbReference type="AlphaFoldDB" id="A0A3A1P5I4"/>
<comment type="caution">
    <text evidence="2">The sequence shown here is derived from an EMBL/GenBank/DDBJ whole genome shotgun (WGS) entry which is preliminary data.</text>
</comment>
<accession>A0A3A1P5I4</accession>
<gene>
    <name evidence="2" type="ORF">D2V17_14830</name>
</gene>
<reference evidence="2 3" key="1">
    <citation type="submission" date="2018-08" db="EMBL/GenBank/DDBJ databases">
        <title>Erythrobacter zhengii sp.nov., a bacterium isolated from deep-sea sediment.</title>
        <authorList>
            <person name="Fang C."/>
            <person name="Wu Y.-H."/>
            <person name="Sun C."/>
            <person name="Wang H."/>
            <person name="Cheng H."/>
            <person name="Meng F.-X."/>
            <person name="Wang C.-S."/>
            <person name="Xu X.-W."/>
        </authorList>
    </citation>
    <scope>NUCLEOTIDE SEQUENCE [LARGE SCALE GENOMIC DNA]</scope>
    <source>
        <strain evidence="2 3">CCTCC AB 2015396</strain>
    </source>
</reference>
<dbReference type="Proteomes" id="UP000265366">
    <property type="component" value="Unassembled WGS sequence"/>
</dbReference>
<dbReference type="RefSeq" id="WP_119593579.1">
    <property type="nucleotide sequence ID" value="NZ_QXFM01000117.1"/>
</dbReference>
<keyword evidence="1" id="KW-0732">Signal</keyword>
<name>A0A3A1P5I4_9SPHN</name>
<proteinExistence type="predicted"/>
<sequence length="269" mass="30034">MHLTKCALIAATALTFGGCASVMAQTSDPASTAAPATQAAEAAHPNITGIWEIWPDPFAGDENTFLELPVPGDGPKLREPYATEWKTLREERDALLRAGTPRVDPSTQCTPEGMPSIMGAIFPLEILQTPGRVTVLGEFLTQTRRIYLDKPMPPAEELNPNFYGFSTGHWEGDTLVVTTKGVKEDTEFFEIPHTTNMVITERIRLTGPDLLENEITIEDPERLLEPYTFTYGYRRNPDYVIQEYFCEPEDPLLKFNEDGTVEMKTGEDF</sequence>
<evidence type="ECO:0000313" key="3">
    <source>
        <dbReference type="Proteomes" id="UP000265366"/>
    </source>
</evidence>
<protein>
    <recommendedName>
        <fullName evidence="4">Lipoprotein</fullName>
    </recommendedName>
</protein>
<keyword evidence="3" id="KW-1185">Reference proteome</keyword>